<name>A0A5J4L5B6_9ZZZZ</name>
<accession>A0A5J4L5B6</accession>
<keyword evidence="5" id="KW-0406">Ion transport</keyword>
<evidence type="ECO:0000256" key="2">
    <source>
        <dbReference type="ARBA" id="ARBA00007681"/>
    </source>
</evidence>
<keyword evidence="4" id="KW-0375">Hydrogen ion transport</keyword>
<dbReference type="SUPFAM" id="SSF52943">
    <property type="entry name" value="ATP synthase (F1-ATPase), gamma subunit"/>
    <property type="match status" value="1"/>
</dbReference>
<reference evidence="9" key="1">
    <citation type="submission" date="2019-10" db="EMBL/GenBank/DDBJ databases">
        <title>Metagenomic sequencing of thiosulfate-disproportionating enrichment culture.</title>
        <authorList>
            <person name="Umezawa K."/>
            <person name="Kojima H."/>
            <person name="Fukui M."/>
        </authorList>
    </citation>
    <scope>NUCLEOTIDE SEQUENCE</scope>
    <source>
        <strain evidence="9">45J</strain>
    </source>
</reference>
<dbReference type="AlphaFoldDB" id="A0A5J4L5B6"/>
<evidence type="ECO:0000256" key="4">
    <source>
        <dbReference type="ARBA" id="ARBA00022781"/>
    </source>
</evidence>
<evidence type="ECO:0000256" key="8">
    <source>
        <dbReference type="ARBA" id="ARBA00023310"/>
    </source>
</evidence>
<evidence type="ECO:0000313" key="9">
    <source>
        <dbReference type="EMBL" id="GER94031.1"/>
    </source>
</evidence>
<comment type="caution">
    <text evidence="9">The sequence shown here is derived from an EMBL/GenBank/DDBJ whole genome shotgun (WGS) entry which is preliminary data.</text>
</comment>
<dbReference type="Gene3D" id="1.10.287.80">
    <property type="entry name" value="ATP synthase, gamma subunit, helix hairpin domain"/>
    <property type="match status" value="1"/>
</dbReference>
<dbReference type="EMBL" id="BLAB01000001">
    <property type="protein sequence ID" value="GER94031.1"/>
    <property type="molecule type" value="Genomic_DNA"/>
</dbReference>
<evidence type="ECO:0000256" key="5">
    <source>
        <dbReference type="ARBA" id="ARBA00023065"/>
    </source>
</evidence>
<proteinExistence type="inferred from homology"/>
<protein>
    <submittedName>
        <fullName evidence="9">Uncharacterized protein</fullName>
    </submittedName>
</protein>
<evidence type="ECO:0000256" key="1">
    <source>
        <dbReference type="ARBA" id="ARBA00004170"/>
    </source>
</evidence>
<organism evidence="9">
    <name type="scientific">hot springs metagenome</name>
    <dbReference type="NCBI Taxonomy" id="433727"/>
    <lineage>
        <taxon>unclassified sequences</taxon>
        <taxon>metagenomes</taxon>
        <taxon>ecological metagenomes</taxon>
    </lineage>
</organism>
<comment type="similarity">
    <text evidence="2">Belongs to the ATPase gamma chain family.</text>
</comment>
<evidence type="ECO:0000256" key="6">
    <source>
        <dbReference type="ARBA" id="ARBA00023136"/>
    </source>
</evidence>
<dbReference type="Pfam" id="PF00231">
    <property type="entry name" value="ATP-synt"/>
    <property type="match status" value="1"/>
</dbReference>
<dbReference type="InterPro" id="IPR035968">
    <property type="entry name" value="ATP_synth_F1_ATPase_gsu"/>
</dbReference>
<keyword evidence="6" id="KW-0472">Membrane</keyword>
<keyword evidence="8" id="KW-0066">ATP synthesis</keyword>
<evidence type="ECO:0000256" key="3">
    <source>
        <dbReference type="ARBA" id="ARBA00022448"/>
    </source>
</evidence>
<sequence length="162" mass="19086">MQGAITFDYFNESIVSINGIDGALRETIYKIMNIYKEKEYYNLSLIFTSILATKAEISVKKILPPDIPREPDQKLSKIMPLTYLPPDVIFDKVLEEFLYISLYRGFMESLRSENWYRLRSMEGAVENIKRRISLLDSLQKYIRQEEITEEMLEILGSGMFYR</sequence>
<dbReference type="GO" id="GO:0046933">
    <property type="term" value="F:proton-transporting ATP synthase activity, rotational mechanism"/>
    <property type="evidence" value="ECO:0007669"/>
    <property type="project" value="InterPro"/>
</dbReference>
<comment type="subcellular location">
    <subcellularLocation>
        <location evidence="1">Membrane</location>
        <topology evidence="1">Peripheral membrane protein</topology>
    </subcellularLocation>
</comment>
<dbReference type="InterPro" id="IPR000131">
    <property type="entry name" value="ATP_synth_F1_gsu"/>
</dbReference>
<gene>
    <name evidence="9" type="ORF">A45J_1789</name>
</gene>
<dbReference type="GO" id="GO:0045259">
    <property type="term" value="C:proton-transporting ATP synthase complex"/>
    <property type="evidence" value="ECO:0007669"/>
    <property type="project" value="UniProtKB-KW"/>
</dbReference>
<keyword evidence="3" id="KW-0813">Transport</keyword>
<evidence type="ECO:0000256" key="7">
    <source>
        <dbReference type="ARBA" id="ARBA00023196"/>
    </source>
</evidence>
<keyword evidence="7" id="KW-0139">CF(1)</keyword>